<evidence type="ECO:0000313" key="1">
    <source>
        <dbReference type="EMBL" id="JAD35832.1"/>
    </source>
</evidence>
<proteinExistence type="predicted"/>
<dbReference type="EMBL" id="GBRH01262063">
    <property type="protein sequence ID" value="JAD35832.1"/>
    <property type="molecule type" value="Transcribed_RNA"/>
</dbReference>
<reference evidence="1" key="2">
    <citation type="journal article" date="2015" name="Data Brief">
        <title>Shoot transcriptome of the giant reed, Arundo donax.</title>
        <authorList>
            <person name="Barrero R.A."/>
            <person name="Guerrero F.D."/>
            <person name="Moolhuijzen P."/>
            <person name="Goolsby J.A."/>
            <person name="Tidwell J."/>
            <person name="Bellgard S.E."/>
            <person name="Bellgard M.I."/>
        </authorList>
    </citation>
    <scope>NUCLEOTIDE SEQUENCE</scope>
    <source>
        <tissue evidence="1">Shoot tissue taken approximately 20 cm above the soil surface</tissue>
    </source>
</reference>
<reference evidence="1" key="1">
    <citation type="submission" date="2014-09" db="EMBL/GenBank/DDBJ databases">
        <authorList>
            <person name="Magalhaes I.L.F."/>
            <person name="Oliveira U."/>
            <person name="Santos F.R."/>
            <person name="Vidigal T.H.D.A."/>
            <person name="Brescovit A.D."/>
            <person name="Santos A.J."/>
        </authorList>
    </citation>
    <scope>NUCLEOTIDE SEQUENCE</scope>
    <source>
        <tissue evidence="1">Shoot tissue taken approximately 20 cm above the soil surface</tissue>
    </source>
</reference>
<name>A0A0A8ZLV2_ARUDO</name>
<protein>
    <submittedName>
        <fullName evidence="1">Uncharacterized protein</fullName>
    </submittedName>
</protein>
<organism evidence="1">
    <name type="scientific">Arundo donax</name>
    <name type="common">Giant reed</name>
    <name type="synonym">Donax arundinaceus</name>
    <dbReference type="NCBI Taxonomy" id="35708"/>
    <lineage>
        <taxon>Eukaryota</taxon>
        <taxon>Viridiplantae</taxon>
        <taxon>Streptophyta</taxon>
        <taxon>Embryophyta</taxon>
        <taxon>Tracheophyta</taxon>
        <taxon>Spermatophyta</taxon>
        <taxon>Magnoliopsida</taxon>
        <taxon>Liliopsida</taxon>
        <taxon>Poales</taxon>
        <taxon>Poaceae</taxon>
        <taxon>PACMAD clade</taxon>
        <taxon>Arundinoideae</taxon>
        <taxon>Arundineae</taxon>
        <taxon>Arundo</taxon>
    </lineage>
</organism>
<sequence>MSSGSITVLPLISSKTAAWFTACNS</sequence>
<accession>A0A0A8ZLV2</accession>
<dbReference type="AlphaFoldDB" id="A0A0A8ZLV2"/>